<comment type="similarity">
    <text evidence="2">Belongs to the adaptor complexes small subunit family.</text>
</comment>
<evidence type="ECO:0000256" key="2">
    <source>
        <dbReference type="ARBA" id="ARBA00006972"/>
    </source>
</evidence>
<evidence type="ECO:0000256" key="3">
    <source>
        <dbReference type="ARBA" id="ARBA00022448"/>
    </source>
</evidence>
<dbReference type="PANTHER" id="PTHR11753">
    <property type="entry name" value="ADAPTOR COMPLEXES SMALL SUBUNIT FAMILY"/>
    <property type="match status" value="1"/>
</dbReference>
<evidence type="ECO:0000256" key="6">
    <source>
        <dbReference type="SAM" id="Phobius"/>
    </source>
</evidence>
<reference evidence="8 9" key="1">
    <citation type="submission" date="2014-04" db="EMBL/GenBank/DDBJ databases">
        <authorList>
            <consortium name="DOE Joint Genome Institute"/>
            <person name="Kuo A."/>
            <person name="Zuccaro A."/>
            <person name="Kohler A."/>
            <person name="Nagy L.G."/>
            <person name="Floudas D."/>
            <person name="Copeland A."/>
            <person name="Barry K.W."/>
            <person name="Cichocki N."/>
            <person name="Veneault-Fourrey C."/>
            <person name="LaButti K."/>
            <person name="Lindquist E.A."/>
            <person name="Lipzen A."/>
            <person name="Lundell T."/>
            <person name="Morin E."/>
            <person name="Murat C."/>
            <person name="Sun H."/>
            <person name="Tunlid A."/>
            <person name="Henrissat B."/>
            <person name="Grigoriev I.V."/>
            <person name="Hibbett D.S."/>
            <person name="Martin F."/>
            <person name="Nordberg H.P."/>
            <person name="Cantor M.N."/>
            <person name="Hua S.X."/>
        </authorList>
    </citation>
    <scope>NUCLEOTIDE SEQUENCE [LARGE SCALE GENOMIC DNA]</scope>
    <source>
        <strain evidence="8 9">MAFF 305830</strain>
    </source>
</reference>
<dbReference type="OrthoDB" id="10261046at2759"/>
<dbReference type="InterPro" id="IPR022775">
    <property type="entry name" value="AP_mu_sigma_su"/>
</dbReference>
<keyword evidence="6" id="KW-1133">Transmembrane helix</keyword>
<proteinExistence type="inferred from homology"/>
<keyword evidence="6" id="KW-0812">Transmembrane</keyword>
<evidence type="ECO:0000259" key="7">
    <source>
        <dbReference type="Pfam" id="PF01217"/>
    </source>
</evidence>
<name>A0A0C2W5L8_SERVB</name>
<dbReference type="Proteomes" id="UP000054097">
    <property type="component" value="Unassembled WGS sequence"/>
</dbReference>
<evidence type="ECO:0000313" key="8">
    <source>
        <dbReference type="EMBL" id="KIM21733.1"/>
    </source>
</evidence>
<dbReference type="InterPro" id="IPR011012">
    <property type="entry name" value="Longin-like_dom_sf"/>
</dbReference>
<comment type="subcellular location">
    <subcellularLocation>
        <location evidence="1">Endomembrane system</location>
    </subcellularLocation>
</comment>
<dbReference type="Gene3D" id="3.30.450.60">
    <property type="match status" value="1"/>
</dbReference>
<dbReference type="PROSITE" id="PS00989">
    <property type="entry name" value="CLAT_ADAPTOR_S"/>
    <property type="match status" value="1"/>
</dbReference>
<dbReference type="GO" id="GO:0016192">
    <property type="term" value="P:vesicle-mediated transport"/>
    <property type="evidence" value="ECO:0007669"/>
    <property type="project" value="InterPro"/>
</dbReference>
<dbReference type="SUPFAM" id="SSF64356">
    <property type="entry name" value="SNARE-like"/>
    <property type="match status" value="1"/>
</dbReference>
<dbReference type="GO" id="GO:0012505">
    <property type="term" value="C:endomembrane system"/>
    <property type="evidence" value="ECO:0007669"/>
    <property type="project" value="UniProtKB-SubCell"/>
</dbReference>
<dbReference type="GO" id="GO:0030117">
    <property type="term" value="C:membrane coat"/>
    <property type="evidence" value="ECO:0007669"/>
    <property type="project" value="InterPro"/>
</dbReference>
<dbReference type="HOGENOM" id="CLU_061221_2_1_1"/>
<keyword evidence="4" id="KW-0653">Protein transport</keyword>
<gene>
    <name evidence="8" type="ORF">M408DRAFT_80129</name>
</gene>
<dbReference type="EMBL" id="KN824373">
    <property type="protein sequence ID" value="KIM21733.1"/>
    <property type="molecule type" value="Genomic_DNA"/>
</dbReference>
<organism evidence="8 9">
    <name type="scientific">Serendipita vermifera MAFF 305830</name>
    <dbReference type="NCBI Taxonomy" id="933852"/>
    <lineage>
        <taxon>Eukaryota</taxon>
        <taxon>Fungi</taxon>
        <taxon>Dikarya</taxon>
        <taxon>Basidiomycota</taxon>
        <taxon>Agaricomycotina</taxon>
        <taxon>Agaricomycetes</taxon>
        <taxon>Sebacinales</taxon>
        <taxon>Serendipitaceae</taxon>
        <taxon>Serendipita</taxon>
    </lineage>
</organism>
<keyword evidence="3" id="KW-0813">Transport</keyword>
<sequence length="233" mass="25629">MIHAVFICRRPLLLLSLYNLILTILFIIVNTSGTPRLTKFYTPLKTTGDQSGTTIPQRIFKLISSRPQQACNFLDVPDLDLTSQFVTIEKNDRATIVYRNYATLYFVFVVDGAESQLGILDLIQVLVESLDRAFRNVCELDLVFHFDEVHSILSEIIQGGLVLETNVPAISEMVEEGYKARKASFAAANPLSLGGGVMGSASRGGNSNVSTPLSGLQTPIGWLTERISGFNAR</sequence>
<keyword evidence="5 6" id="KW-0472">Membrane</keyword>
<dbReference type="STRING" id="933852.A0A0C2W5L8"/>
<protein>
    <recommendedName>
        <fullName evidence="7">AP complex mu/sigma subunit domain-containing protein</fullName>
    </recommendedName>
</protein>
<dbReference type="GO" id="GO:0006886">
    <property type="term" value="P:intracellular protein transport"/>
    <property type="evidence" value="ECO:0007669"/>
    <property type="project" value="InterPro"/>
</dbReference>
<evidence type="ECO:0000256" key="1">
    <source>
        <dbReference type="ARBA" id="ARBA00004308"/>
    </source>
</evidence>
<dbReference type="InterPro" id="IPR016635">
    <property type="entry name" value="AP_complex_ssu"/>
</dbReference>
<dbReference type="Pfam" id="PF01217">
    <property type="entry name" value="Clat_adaptor_s"/>
    <property type="match status" value="1"/>
</dbReference>
<keyword evidence="9" id="KW-1185">Reference proteome</keyword>
<accession>A0A0C2W5L8</accession>
<evidence type="ECO:0000256" key="5">
    <source>
        <dbReference type="ARBA" id="ARBA00023136"/>
    </source>
</evidence>
<dbReference type="InterPro" id="IPR000804">
    <property type="entry name" value="Clathrin_sm-chain_CS"/>
</dbReference>
<feature type="domain" description="AP complex mu/sigma subunit" evidence="7">
    <location>
        <begin position="26"/>
        <end position="175"/>
    </location>
</feature>
<evidence type="ECO:0000256" key="4">
    <source>
        <dbReference type="ARBA" id="ARBA00022927"/>
    </source>
</evidence>
<dbReference type="AlphaFoldDB" id="A0A0C2W5L8"/>
<reference evidence="9" key="2">
    <citation type="submission" date="2015-01" db="EMBL/GenBank/DDBJ databases">
        <title>Evolutionary Origins and Diversification of the Mycorrhizal Mutualists.</title>
        <authorList>
            <consortium name="DOE Joint Genome Institute"/>
            <consortium name="Mycorrhizal Genomics Consortium"/>
            <person name="Kohler A."/>
            <person name="Kuo A."/>
            <person name="Nagy L.G."/>
            <person name="Floudas D."/>
            <person name="Copeland A."/>
            <person name="Barry K.W."/>
            <person name="Cichocki N."/>
            <person name="Veneault-Fourrey C."/>
            <person name="LaButti K."/>
            <person name="Lindquist E.A."/>
            <person name="Lipzen A."/>
            <person name="Lundell T."/>
            <person name="Morin E."/>
            <person name="Murat C."/>
            <person name="Riley R."/>
            <person name="Ohm R."/>
            <person name="Sun H."/>
            <person name="Tunlid A."/>
            <person name="Henrissat B."/>
            <person name="Grigoriev I.V."/>
            <person name="Hibbett D.S."/>
            <person name="Martin F."/>
        </authorList>
    </citation>
    <scope>NUCLEOTIDE SEQUENCE [LARGE SCALE GENOMIC DNA]</scope>
    <source>
        <strain evidence="9">MAFF 305830</strain>
    </source>
</reference>
<evidence type="ECO:0000313" key="9">
    <source>
        <dbReference type="Proteomes" id="UP000054097"/>
    </source>
</evidence>
<feature type="transmembrane region" description="Helical" evidence="6">
    <location>
        <begin position="12"/>
        <end position="29"/>
    </location>
</feature>